<organism evidence="1 2">
    <name type="scientific">Nephila pilipes</name>
    <name type="common">Giant wood spider</name>
    <name type="synonym">Nephila maculata</name>
    <dbReference type="NCBI Taxonomy" id="299642"/>
    <lineage>
        <taxon>Eukaryota</taxon>
        <taxon>Metazoa</taxon>
        <taxon>Ecdysozoa</taxon>
        <taxon>Arthropoda</taxon>
        <taxon>Chelicerata</taxon>
        <taxon>Arachnida</taxon>
        <taxon>Araneae</taxon>
        <taxon>Araneomorphae</taxon>
        <taxon>Entelegynae</taxon>
        <taxon>Araneoidea</taxon>
        <taxon>Nephilidae</taxon>
        <taxon>Nephila</taxon>
    </lineage>
</organism>
<protein>
    <submittedName>
        <fullName evidence="1">Uncharacterized protein</fullName>
    </submittedName>
</protein>
<evidence type="ECO:0000313" key="2">
    <source>
        <dbReference type="Proteomes" id="UP000887013"/>
    </source>
</evidence>
<dbReference type="EMBL" id="BMAW01028538">
    <property type="protein sequence ID" value="GFU07887.1"/>
    <property type="molecule type" value="Genomic_DNA"/>
</dbReference>
<keyword evidence="2" id="KW-1185">Reference proteome</keyword>
<accession>A0A8X6QA31</accession>
<reference evidence="1" key="1">
    <citation type="submission" date="2020-08" db="EMBL/GenBank/DDBJ databases">
        <title>Multicomponent nature underlies the extraordinary mechanical properties of spider dragline silk.</title>
        <authorList>
            <person name="Kono N."/>
            <person name="Nakamura H."/>
            <person name="Mori M."/>
            <person name="Yoshida Y."/>
            <person name="Ohtoshi R."/>
            <person name="Malay A.D."/>
            <person name="Moran D.A.P."/>
            <person name="Tomita M."/>
            <person name="Numata K."/>
            <person name="Arakawa K."/>
        </authorList>
    </citation>
    <scope>NUCLEOTIDE SEQUENCE</scope>
</reference>
<dbReference type="Proteomes" id="UP000887013">
    <property type="component" value="Unassembled WGS sequence"/>
</dbReference>
<comment type="caution">
    <text evidence="1">The sequence shown here is derived from an EMBL/GenBank/DDBJ whole genome shotgun (WGS) entry which is preliminary data.</text>
</comment>
<sequence length="85" mass="9247">MLDMPLSSLDCPNSAPVKDSIRLLYKDRTSLVKILIFSGNEKIYAVCCCSAIAAPSHVTDRIDASVRQLLNEGDAIYLIVQHGAP</sequence>
<proteinExistence type="predicted"/>
<gene>
    <name evidence="1" type="ORF">NPIL_492441</name>
</gene>
<name>A0A8X6QA31_NEPPI</name>
<evidence type="ECO:0000313" key="1">
    <source>
        <dbReference type="EMBL" id="GFU07887.1"/>
    </source>
</evidence>
<dbReference type="AlphaFoldDB" id="A0A8X6QA31"/>